<dbReference type="RefSeq" id="WP_110571959.1">
    <property type="nucleotide sequence ID" value="NZ_QKLW01000001.1"/>
</dbReference>
<dbReference type="CDD" id="cd19531">
    <property type="entry name" value="LCL_NRPS-like"/>
    <property type="match status" value="3"/>
</dbReference>
<evidence type="ECO:0000256" key="1">
    <source>
        <dbReference type="ARBA" id="ARBA00001957"/>
    </source>
</evidence>
<dbReference type="NCBIfam" id="NF003417">
    <property type="entry name" value="PRK04813.1"/>
    <property type="match status" value="2"/>
</dbReference>
<gene>
    <name evidence="7" type="ORF">DFP75_101542</name>
</gene>
<feature type="domain" description="Carrier" evidence="6">
    <location>
        <begin position="1094"/>
        <end position="1168"/>
    </location>
</feature>
<dbReference type="FunFam" id="2.30.38.10:FF:000001">
    <property type="entry name" value="Non-ribosomal peptide synthetase PvdI"/>
    <property type="match status" value="1"/>
</dbReference>
<dbReference type="InterPro" id="IPR025110">
    <property type="entry name" value="AMP-bd_C"/>
</dbReference>
<dbReference type="InterPro" id="IPR020845">
    <property type="entry name" value="AMP-binding_CS"/>
</dbReference>
<dbReference type="GO" id="GO:0031177">
    <property type="term" value="F:phosphopantetheine binding"/>
    <property type="evidence" value="ECO:0007669"/>
    <property type="project" value="InterPro"/>
</dbReference>
<dbReference type="Pfam" id="PF00668">
    <property type="entry name" value="Condensation"/>
    <property type="match status" value="3"/>
</dbReference>
<dbReference type="InterPro" id="IPR036736">
    <property type="entry name" value="ACP-like_sf"/>
</dbReference>
<dbReference type="InterPro" id="IPR020806">
    <property type="entry name" value="PKS_PP-bd"/>
</dbReference>
<dbReference type="SMART" id="SM00823">
    <property type="entry name" value="PKS_PP"/>
    <property type="match status" value="3"/>
</dbReference>
<reference evidence="7 8" key="1">
    <citation type="submission" date="2018-06" db="EMBL/GenBank/DDBJ databases">
        <title>Genomic Encyclopedia of Type Strains, Phase III (KMG-III): the genomes of soil and plant-associated and newly described type strains.</title>
        <authorList>
            <person name="Whitman W."/>
        </authorList>
    </citation>
    <scope>NUCLEOTIDE SEQUENCE [LARGE SCALE GENOMIC DNA]</scope>
    <source>
        <strain evidence="7 8">CECT 7730</strain>
    </source>
</reference>
<feature type="compositionally biased region" description="Polar residues" evidence="5">
    <location>
        <begin position="1190"/>
        <end position="1200"/>
    </location>
</feature>
<keyword evidence="4" id="KW-0560">Oxidoreductase</keyword>
<dbReference type="Pfam" id="PF02668">
    <property type="entry name" value="TauD"/>
    <property type="match status" value="1"/>
</dbReference>
<evidence type="ECO:0000313" key="8">
    <source>
        <dbReference type="Proteomes" id="UP000247551"/>
    </source>
</evidence>
<dbReference type="PANTHER" id="PTHR45527">
    <property type="entry name" value="NONRIBOSOMAL PEPTIDE SYNTHETASE"/>
    <property type="match status" value="1"/>
</dbReference>
<dbReference type="GO" id="GO:0016706">
    <property type="term" value="F:2-oxoglutarate-dependent dioxygenase activity"/>
    <property type="evidence" value="ECO:0007669"/>
    <property type="project" value="UniProtKB-ARBA"/>
</dbReference>
<dbReference type="SUPFAM" id="SSF51197">
    <property type="entry name" value="Clavaminate synthase-like"/>
    <property type="match status" value="1"/>
</dbReference>
<name>A0A318V7B1_9GAMM</name>
<organism evidence="7 8">
    <name type="scientific">Marinomonas alcarazii</name>
    <dbReference type="NCBI Taxonomy" id="491949"/>
    <lineage>
        <taxon>Bacteria</taxon>
        <taxon>Pseudomonadati</taxon>
        <taxon>Pseudomonadota</taxon>
        <taxon>Gammaproteobacteria</taxon>
        <taxon>Oceanospirillales</taxon>
        <taxon>Oceanospirillaceae</taxon>
        <taxon>Marinomonas</taxon>
    </lineage>
</organism>
<dbReference type="Gene3D" id="2.30.38.10">
    <property type="entry name" value="Luciferase, Domain 3"/>
    <property type="match status" value="1"/>
</dbReference>
<comment type="cofactor">
    <cofactor evidence="1">
        <name>pantetheine 4'-phosphate</name>
        <dbReference type="ChEBI" id="CHEBI:47942"/>
    </cofactor>
</comment>
<dbReference type="InterPro" id="IPR045851">
    <property type="entry name" value="AMP-bd_C_sf"/>
</dbReference>
<evidence type="ECO:0000256" key="5">
    <source>
        <dbReference type="SAM" id="MobiDB-lite"/>
    </source>
</evidence>
<dbReference type="SUPFAM" id="SSF56801">
    <property type="entry name" value="Acetyl-CoA synthetase-like"/>
    <property type="match status" value="2"/>
</dbReference>
<keyword evidence="3" id="KW-0597">Phosphoprotein</keyword>
<dbReference type="InterPro" id="IPR010071">
    <property type="entry name" value="AA_adenyl_dom"/>
</dbReference>
<dbReference type="GO" id="GO:0005737">
    <property type="term" value="C:cytoplasm"/>
    <property type="evidence" value="ECO:0007669"/>
    <property type="project" value="TreeGrafter"/>
</dbReference>
<evidence type="ECO:0000259" key="6">
    <source>
        <dbReference type="PROSITE" id="PS50075"/>
    </source>
</evidence>
<comment type="caution">
    <text evidence="7">The sequence shown here is derived from an EMBL/GenBank/DDBJ whole genome shotgun (WGS) entry which is preliminary data.</text>
</comment>
<dbReference type="Gene3D" id="3.30.300.30">
    <property type="match status" value="2"/>
</dbReference>
<dbReference type="SUPFAM" id="SSF52777">
    <property type="entry name" value="CoA-dependent acyltransferases"/>
    <property type="match status" value="6"/>
</dbReference>
<accession>A0A318V7B1</accession>
<dbReference type="FunFam" id="3.30.300.30:FF:000010">
    <property type="entry name" value="Enterobactin synthetase component F"/>
    <property type="match status" value="1"/>
</dbReference>
<dbReference type="Gene3D" id="3.40.50.980">
    <property type="match status" value="2"/>
</dbReference>
<feature type="region of interest" description="Disordered" evidence="5">
    <location>
        <begin position="1170"/>
        <end position="1201"/>
    </location>
</feature>
<dbReference type="PROSITE" id="PS50075">
    <property type="entry name" value="CARRIER"/>
    <property type="match status" value="3"/>
</dbReference>
<dbReference type="Pfam" id="PF00550">
    <property type="entry name" value="PP-binding"/>
    <property type="match status" value="3"/>
</dbReference>
<keyword evidence="8" id="KW-1185">Reference proteome</keyword>
<dbReference type="InterPro" id="IPR009081">
    <property type="entry name" value="PP-bd_ACP"/>
</dbReference>
<feature type="compositionally biased region" description="Basic and acidic residues" evidence="5">
    <location>
        <begin position="1170"/>
        <end position="1188"/>
    </location>
</feature>
<dbReference type="InterPro" id="IPR023213">
    <property type="entry name" value="CAT-like_dom_sf"/>
</dbReference>
<dbReference type="InterPro" id="IPR042098">
    <property type="entry name" value="TauD-like_sf"/>
</dbReference>
<sequence>MKSSRYAEIAKRLAALPEAQQTLFRQKLAEQGIDSWQLPIVPAKAAVTKPLSFAQQRFVMAESLSEQALYNLCSMLELSAMPDVALLTQAFQQLVARHEILRTCYQQQDNGDWYASLIEDAWSAMEQEAVSNVTPEVLQSCYEEELSRSFDLANEHPFRVRLLQSEQGAWLFFTVHHVAFDAWSTQVLVGELTHIYAALQNGQTVQLAAPAIQYSDYAVWQRSWHDSDDCTRQQTYWQQQLAQLPSHLSLTTDYARPTLRQRHYSGALTSLTLPADVVRDLRAQISNEGSTLFIYLQTVYAWMLARNAGQTDLCMGSSVANRGRNELNDMVGPLLNTLVMRHRLDANPTFAQALQNAQTMMAQAYDHQDVPFEALPELLQWQRDPSYSPIFQVMFVHVALPAIQSIRFGQAHAKVLTPQQHQARFDLTLRVVELAGEEIRLDLEYSTELFAQATAECFLAQMASLIERTTSSLDATKNITVNDWRFPYDHSLSTGPALQSVPTHLPEQIAHWANERPHAAALRTATETLTYDELGRQVQNLSAWLAAQGVVEGDRVALCLPRSIEQVTLMLACWHLGAIAVMLDPKQPAARLQQVIASAQARLTLVTPHAHLSEFEVPEFEATTLVMPDLSSLSEGSAAKVSLTPDQAAYLLFTSGSTGTPKGVLVSHGAMAHYAQALWDVLPATTVQTWATLATTAADLGMTSVLSALYRGQTLVLPDAELAFDPLGLAEFMAQEPVDCLKIVPSHLRGLLSVSEPHRVLPRQQLILGGEGMDEALLAQLRELAPELTIVNHYGPSEACVGVACHVLDSEQSDAASSRLPLGKALPGMTLEVRDEQGQRVPVGCQGELYISGPQLALSYWQQPEQTAQAFPQDAHGRWYRTGDRVRLTATGLLEFLGRCDDQIKHRGYRLEPGEVEHWLMQQNELSQARLRQQYQGERALLVAYVVLHSANDGLEPFAPSLAALQTRMAHELPSYMVPDLWQVMDHLPLNANGKVDAKQLPWPLLDEQDGVQRQEEASLTANEQRLALLWQQVLKIDRATAQDNFYDLGGDSILSLQLIGLAAQQALRITPAEIAQHPTLAEMAKCLPEPSEVELPETTQALIHLYNEVLQRTDLNAESDFYQVGGDSILSLQLIAKARAQGIQLTPKLLTQAATPKALNQALHPVLESETKAESEAKSESEARAQEKQQNVSDSSNHAPQAYHSIPVRLHPDQAVPVSAAQQRLWFLQQLEPDSTSYHVSQCFELQGVLDREALSKAVEQLKQRHGILRCRFYEQDGQVWQQLYQTERSNMSYHDVAAQTEANLSLSAKNIVRHALQQVFDLAHGETFAVTLIRLAPERHYLLVNLHHIVTDGWSMGLLVQDFLAFYQESGASNETLVVTSRPDYLDWVAYQQLQHHSSHQTKCDDYWRNKLEGMPPAIALSTDHPYHAQGAPVGKVLDYQFTSAVLTHIEHSARTLGVTPFQLMLAAFRLLLWRHSGQTDFAVGLPVAGRQHPESQSMVGLFVNTLVSRHPVQPEAPFATWLESMVDSLQKDLEHQEMPLEQLIANLQPERNLARSPLFQVLFNYQSDLHGSRTLNTADLEWQTLDLGDVERAAKFEISINLFRQPEGLSLQLEYNASVFDQVRAEQWLTDYVALIEAVCGDAKQSIEQYRLPSMVAPLIPHSEAITAQEDFLTRFEQQVQQTPDATALIVADQKMSYQALNDAANRTAHWLLASGLVEHGAADEQCIAFCLPRTQAMVIALLAIQKAGAAYLPLDPSHPLERSRYVLDHAQPKCVWVADEAMQTALASDLVPTMTWHNVQSLSAVQHCDNPMVVRHPASLQYCLYTSGSTGKPKGVAVERRQFANFLTAMERQLPAFQSLLALTTVTFDIAGLELCLPLVKGATVVLGNEDDRRDSERLSALVKQHGVDLIQATPSGWRLLAELAPASLANITALVGGEALEVELARQLQSRCKQVINVYGPTETTVWSTYQTLRGNLSHALVAIGEPLRNNQCFVLDERLQPVPKGVIGELYIGGDAVTRGYLKQPALTAERYIPNPFMADGSRLYRTGDRVKQLAEGGLYFVERADHQVKIRGFRVELGEIESLLMSHPSVQHAAVGVWRQHHGDVLHGYCVMRAGHVFDSADLRTYLSAQLPEYMVPSSLQELAALPLNASGKVDRKALPEPKQSDVAEVSELTTVQERVLADAWQEVLGVTQLGKDSHFFHLGGHSLSAAQVRARLRSKGWSLPLKAVFDGPQLAAMAEQMVNDEQRTITPVARQTWMPLSPAQRRIWFMQQMDPQDAGFNMNFAVQIDGDLSHNALQHALDAVVARHEILRVTYHDHQGTPMQRVNAELNVPVQYYDLRGAEAAHVTEQQAVAAGQAFDLTKEAPLKVYLYQIAEHSFVCQMVQHHIASDGWSGERLIQDLAHAYRMAINTDASAQVQLPELTVQYLDYAVYQQSEGERQRQERGIGYWQTHLQGAPSQLALPFDYQRGSEQGQAGGDAYSFTLEAGVAQALQQVAKQHDCSVFMVLMALYTCVIHSESREQDLVIGTDSANRTLPETEPLIGFFVNLLALRFKPRVTMSFSDYLAHVKQVCLVGFEHQEVPFDQVVEAVKPDRIAGQHPLIQALLVLQNQPSAPDELLSNSALGNIRLTPIPAAQTHSKFDMALFVSEAEQGALALRWVYSKRLFEQATIERMAQALQQLAQWLTTASPERQETSLTALTTFIKGTTSMSDTLMSDSDTKKTPSKMGKLGKLKKNRQRESNAASGPRINVRPLSSERPFPLLVESMEPGLDANIWAQNNQAQILTWLEHHGGIVFRGFNLPDPVVFESFCQSMYPELYGQYGDLPKKEGGKKIYRSTPYPDDQMIMYHNESSHQFSWPRRQWFYCEIPSVEGGATPIVDCREMYHRLPQWAREKLLNKGLKYVRHFSGLDVSWQHFFKTEDKAEVEAICRKGDIQFEWYDEDKLCISQNCPAIIRHPVTGEMSFFNQIQLHHYSFLEEEVKAYLLNAGGEDKLPRNVYYGDGEPLEQDLVDLISTLYEACAVRFDWQKGDVVMLDNMLAAHARDPFKGERKIAVAMGDIYRQSDLLEAVQKEVI</sequence>
<dbReference type="Proteomes" id="UP000247551">
    <property type="component" value="Unassembled WGS sequence"/>
</dbReference>
<dbReference type="Pfam" id="PF13193">
    <property type="entry name" value="AMP-binding_C"/>
    <property type="match status" value="1"/>
</dbReference>
<dbReference type="InterPro" id="IPR001242">
    <property type="entry name" value="Condensation_dom"/>
</dbReference>
<dbReference type="EMBL" id="QKLW01000001">
    <property type="protein sequence ID" value="PYF84504.1"/>
    <property type="molecule type" value="Genomic_DNA"/>
</dbReference>
<dbReference type="GO" id="GO:0043041">
    <property type="term" value="P:amino acid activation for nonribosomal peptide biosynthetic process"/>
    <property type="evidence" value="ECO:0007669"/>
    <property type="project" value="TreeGrafter"/>
</dbReference>
<proteinExistence type="predicted"/>
<evidence type="ECO:0000313" key="7">
    <source>
        <dbReference type="EMBL" id="PYF84504.1"/>
    </source>
</evidence>
<dbReference type="InterPro" id="IPR003819">
    <property type="entry name" value="TauD/TfdA-like"/>
</dbReference>
<dbReference type="PROSITE" id="PS00012">
    <property type="entry name" value="PHOSPHOPANTETHEINE"/>
    <property type="match status" value="3"/>
</dbReference>
<evidence type="ECO:0000256" key="3">
    <source>
        <dbReference type="ARBA" id="ARBA00022553"/>
    </source>
</evidence>
<dbReference type="Gene3D" id="1.10.1200.10">
    <property type="entry name" value="ACP-like"/>
    <property type="match status" value="3"/>
</dbReference>
<evidence type="ECO:0000256" key="4">
    <source>
        <dbReference type="ARBA" id="ARBA00023002"/>
    </source>
</evidence>
<dbReference type="SUPFAM" id="SSF47336">
    <property type="entry name" value="ACP-like"/>
    <property type="match status" value="3"/>
</dbReference>
<evidence type="ECO:0000256" key="2">
    <source>
        <dbReference type="ARBA" id="ARBA00022450"/>
    </source>
</evidence>
<dbReference type="Gene3D" id="3.40.50.12780">
    <property type="entry name" value="N-terminal domain of ligase-like"/>
    <property type="match status" value="1"/>
</dbReference>
<dbReference type="Gene3D" id="3.60.130.10">
    <property type="entry name" value="Clavaminate synthase-like"/>
    <property type="match status" value="1"/>
</dbReference>
<dbReference type="PROSITE" id="PS00455">
    <property type="entry name" value="AMP_BINDING"/>
    <property type="match status" value="1"/>
</dbReference>
<dbReference type="GO" id="GO:0044550">
    <property type="term" value="P:secondary metabolite biosynthetic process"/>
    <property type="evidence" value="ECO:0007669"/>
    <property type="project" value="TreeGrafter"/>
</dbReference>
<keyword evidence="2" id="KW-0596">Phosphopantetheine</keyword>
<dbReference type="CDD" id="cd05930">
    <property type="entry name" value="A_NRPS"/>
    <property type="match status" value="1"/>
</dbReference>
<feature type="domain" description="Carrier" evidence="6">
    <location>
        <begin position="1018"/>
        <end position="1092"/>
    </location>
</feature>
<dbReference type="Gene3D" id="3.30.559.10">
    <property type="entry name" value="Chloramphenicol acetyltransferase-like domain"/>
    <property type="match status" value="3"/>
</dbReference>
<dbReference type="InterPro" id="IPR042099">
    <property type="entry name" value="ANL_N_sf"/>
</dbReference>
<dbReference type="PANTHER" id="PTHR45527:SF1">
    <property type="entry name" value="FATTY ACID SYNTHASE"/>
    <property type="match status" value="1"/>
</dbReference>
<dbReference type="InterPro" id="IPR006162">
    <property type="entry name" value="Ppantetheine_attach_site"/>
</dbReference>
<feature type="region of interest" description="Disordered" evidence="5">
    <location>
        <begin position="2720"/>
        <end position="2762"/>
    </location>
</feature>
<dbReference type="Pfam" id="PF00501">
    <property type="entry name" value="AMP-binding"/>
    <property type="match status" value="2"/>
</dbReference>
<protein>
    <submittedName>
        <fullName evidence="7">Amino acid adenylation domain-containing protein</fullName>
    </submittedName>
</protein>
<feature type="domain" description="Carrier" evidence="6">
    <location>
        <begin position="2179"/>
        <end position="2253"/>
    </location>
</feature>
<dbReference type="FunFam" id="3.30.300.30:FF:000015">
    <property type="entry name" value="Nonribosomal peptide synthase SidD"/>
    <property type="match status" value="1"/>
</dbReference>
<dbReference type="InterPro" id="IPR000873">
    <property type="entry name" value="AMP-dep_synth/lig_dom"/>
</dbReference>
<dbReference type="NCBIfam" id="TIGR01733">
    <property type="entry name" value="AA-adenyl-dom"/>
    <property type="match status" value="2"/>
</dbReference>
<dbReference type="Gene3D" id="3.30.559.30">
    <property type="entry name" value="Nonribosomal peptide synthetase, condensation domain"/>
    <property type="match status" value="3"/>
</dbReference>